<dbReference type="EMBL" id="BAAACF010000003">
    <property type="protein sequence ID" value="GAA0727769.1"/>
    <property type="molecule type" value="Genomic_DNA"/>
</dbReference>
<keyword evidence="3" id="KW-1185">Reference proteome</keyword>
<evidence type="ECO:0000313" key="3">
    <source>
        <dbReference type="Proteomes" id="UP001500339"/>
    </source>
</evidence>
<organism evidence="2 3">
    <name type="scientific">Clostridium malenominatum</name>
    <dbReference type="NCBI Taxonomy" id="1539"/>
    <lineage>
        <taxon>Bacteria</taxon>
        <taxon>Bacillati</taxon>
        <taxon>Bacillota</taxon>
        <taxon>Clostridia</taxon>
        <taxon>Eubacteriales</taxon>
        <taxon>Clostridiaceae</taxon>
        <taxon>Clostridium</taxon>
    </lineage>
</organism>
<name>A0ABN1J3L9_9CLOT</name>
<sequence length="55" mass="6628">MVPPFAPMAILLKKVPININIDPIIALMYCSYFRIKNKYEERYRVSKIFAYFRKL</sequence>
<evidence type="ECO:0000313" key="2">
    <source>
        <dbReference type="EMBL" id="GAA0727769.1"/>
    </source>
</evidence>
<proteinExistence type="predicted"/>
<accession>A0ABN1J3L9</accession>
<keyword evidence="1" id="KW-0812">Transmembrane</keyword>
<gene>
    <name evidence="2" type="ORF">GCM10008905_25760</name>
</gene>
<reference evidence="2 3" key="1">
    <citation type="journal article" date="2019" name="Int. J. Syst. Evol. Microbiol.">
        <title>The Global Catalogue of Microorganisms (GCM) 10K type strain sequencing project: providing services to taxonomists for standard genome sequencing and annotation.</title>
        <authorList>
            <consortium name="The Broad Institute Genomics Platform"/>
            <consortium name="The Broad Institute Genome Sequencing Center for Infectious Disease"/>
            <person name="Wu L."/>
            <person name="Ma J."/>
        </authorList>
    </citation>
    <scope>NUCLEOTIDE SEQUENCE [LARGE SCALE GENOMIC DNA]</scope>
    <source>
        <strain evidence="2 3">JCM 1405</strain>
    </source>
</reference>
<keyword evidence="1" id="KW-0472">Membrane</keyword>
<evidence type="ECO:0000256" key="1">
    <source>
        <dbReference type="SAM" id="Phobius"/>
    </source>
</evidence>
<dbReference type="Proteomes" id="UP001500339">
    <property type="component" value="Unassembled WGS sequence"/>
</dbReference>
<comment type="caution">
    <text evidence="2">The sequence shown here is derived from an EMBL/GenBank/DDBJ whole genome shotgun (WGS) entry which is preliminary data.</text>
</comment>
<keyword evidence="1" id="KW-1133">Transmembrane helix</keyword>
<feature type="transmembrane region" description="Helical" evidence="1">
    <location>
        <begin position="15"/>
        <end position="35"/>
    </location>
</feature>
<protein>
    <submittedName>
        <fullName evidence="2">Uncharacterized protein</fullName>
    </submittedName>
</protein>